<keyword evidence="2" id="KW-1133">Transmembrane helix</keyword>
<feature type="transmembrane region" description="Helical" evidence="2">
    <location>
        <begin position="12"/>
        <end position="32"/>
    </location>
</feature>
<accession>A0A7Y0DWU0</accession>
<evidence type="ECO:0000256" key="2">
    <source>
        <dbReference type="SAM" id="Phobius"/>
    </source>
</evidence>
<evidence type="ECO:0000259" key="3">
    <source>
        <dbReference type="PROSITE" id="PS50930"/>
    </source>
</evidence>
<dbReference type="Proteomes" id="UP000570493">
    <property type="component" value="Unassembled WGS sequence"/>
</dbReference>
<evidence type="ECO:0000313" key="5">
    <source>
        <dbReference type="Proteomes" id="UP000570493"/>
    </source>
</evidence>
<keyword evidence="5" id="KW-1185">Reference proteome</keyword>
<gene>
    <name evidence="4" type="ORF">HHO47_15710</name>
</gene>
<protein>
    <submittedName>
        <fullName evidence="4">LytTR family transcriptional regulator</fullName>
    </submittedName>
</protein>
<evidence type="ECO:0000256" key="1">
    <source>
        <dbReference type="ARBA" id="ARBA00023012"/>
    </source>
</evidence>
<proteinExistence type="predicted"/>
<dbReference type="AlphaFoldDB" id="A0A7Y0DWU0"/>
<feature type="transmembrane region" description="Helical" evidence="2">
    <location>
        <begin position="109"/>
        <end position="128"/>
    </location>
</feature>
<dbReference type="PANTHER" id="PTHR37299:SF1">
    <property type="entry name" value="STAGE 0 SPORULATION PROTEIN A HOMOLOG"/>
    <property type="match status" value="1"/>
</dbReference>
<dbReference type="PROSITE" id="PS50930">
    <property type="entry name" value="HTH_LYTTR"/>
    <property type="match status" value="1"/>
</dbReference>
<dbReference type="EMBL" id="JABBMT010000032">
    <property type="protein sequence ID" value="NMM42226.1"/>
    <property type="molecule type" value="Genomic_DNA"/>
</dbReference>
<sequence>MDKQIRKEWKISSIGWCIVILFLTTIDALYDLSVAPKDQLNNVWYWAVQEWGLWFIITPLLFRALSLIEQKKKHITTLPLLACAGVFTLAMSAQVIIDLYALNDPIPYTFLYFAPLYPLVIFVNIYFWQRLIKSKSVQSKASQNEYQACITVEHNDQFVDIPYDEIIQFNSASNYVEICTAQQAWLKRATLKEVEANLPDNTFIRTHRSHLVNITLLKKVTIKPSGSGFVVLSNDKTVALSKAYKKAVMAYLQQVA</sequence>
<feature type="transmembrane region" description="Helical" evidence="2">
    <location>
        <begin position="77"/>
        <end position="97"/>
    </location>
</feature>
<reference evidence="4" key="1">
    <citation type="submission" date="2020-04" db="EMBL/GenBank/DDBJ databases">
        <title>Genome Sequencing for Pseudoaltermonas arctica.</title>
        <authorList>
            <person name="Elkins N.S."/>
        </authorList>
    </citation>
    <scope>NUCLEOTIDE SEQUENCE [LARGE SCALE GENOMIC DNA]</scope>
    <source>
        <strain evidence="4">NEC-BIFX-2020_0012</strain>
    </source>
</reference>
<dbReference type="PANTHER" id="PTHR37299">
    <property type="entry name" value="TRANSCRIPTIONAL REGULATOR-RELATED"/>
    <property type="match status" value="1"/>
</dbReference>
<dbReference type="SMART" id="SM00850">
    <property type="entry name" value="LytTR"/>
    <property type="match status" value="1"/>
</dbReference>
<feature type="domain" description="HTH LytTR-type" evidence="3">
    <location>
        <begin position="150"/>
        <end position="254"/>
    </location>
</feature>
<dbReference type="RefSeq" id="WP_169021157.1">
    <property type="nucleotide sequence ID" value="NZ_JABBMT010000032.1"/>
</dbReference>
<dbReference type="Gene3D" id="2.40.50.1020">
    <property type="entry name" value="LytTr DNA-binding domain"/>
    <property type="match status" value="1"/>
</dbReference>
<organism evidence="4 5">
    <name type="scientific">Pseudoalteromonas arctica</name>
    <dbReference type="NCBI Taxonomy" id="394751"/>
    <lineage>
        <taxon>Bacteria</taxon>
        <taxon>Pseudomonadati</taxon>
        <taxon>Pseudomonadota</taxon>
        <taxon>Gammaproteobacteria</taxon>
        <taxon>Alteromonadales</taxon>
        <taxon>Pseudoalteromonadaceae</taxon>
        <taxon>Pseudoalteromonas</taxon>
    </lineage>
</organism>
<name>A0A7Y0DWU0_9GAMM</name>
<keyword evidence="2" id="KW-0812">Transmembrane</keyword>
<keyword evidence="1" id="KW-0902">Two-component regulatory system</keyword>
<comment type="caution">
    <text evidence="4">The sequence shown here is derived from an EMBL/GenBank/DDBJ whole genome shotgun (WGS) entry which is preliminary data.</text>
</comment>
<feature type="transmembrane region" description="Helical" evidence="2">
    <location>
        <begin position="44"/>
        <end position="65"/>
    </location>
</feature>
<dbReference type="Pfam" id="PF04397">
    <property type="entry name" value="LytTR"/>
    <property type="match status" value="1"/>
</dbReference>
<dbReference type="GO" id="GO:0003677">
    <property type="term" value="F:DNA binding"/>
    <property type="evidence" value="ECO:0007669"/>
    <property type="project" value="InterPro"/>
</dbReference>
<dbReference type="InterPro" id="IPR046947">
    <property type="entry name" value="LytR-like"/>
</dbReference>
<keyword evidence="2" id="KW-0472">Membrane</keyword>
<dbReference type="GO" id="GO:0000156">
    <property type="term" value="F:phosphorelay response regulator activity"/>
    <property type="evidence" value="ECO:0007669"/>
    <property type="project" value="InterPro"/>
</dbReference>
<evidence type="ECO:0000313" key="4">
    <source>
        <dbReference type="EMBL" id="NMM42226.1"/>
    </source>
</evidence>
<dbReference type="InterPro" id="IPR007492">
    <property type="entry name" value="LytTR_DNA-bd_dom"/>
</dbReference>